<comment type="caution">
    <text evidence="6">The sequence shown here is derived from an EMBL/GenBank/DDBJ whole genome shotgun (WGS) entry which is preliminary data.</text>
</comment>
<dbReference type="GO" id="GO:0008836">
    <property type="term" value="F:diaminopimelate decarboxylase activity"/>
    <property type="evidence" value="ECO:0007669"/>
    <property type="project" value="InterPro"/>
</dbReference>
<reference evidence="6" key="1">
    <citation type="journal article" date="2015" name="Nature">
        <title>Complex archaea that bridge the gap between prokaryotes and eukaryotes.</title>
        <authorList>
            <person name="Spang A."/>
            <person name="Saw J.H."/>
            <person name="Jorgensen S.L."/>
            <person name="Zaremba-Niedzwiedzka K."/>
            <person name="Martijn J."/>
            <person name="Lind A.E."/>
            <person name="van Eijk R."/>
            <person name="Schleper C."/>
            <person name="Guy L."/>
            <person name="Ettema T.J."/>
        </authorList>
    </citation>
    <scope>NUCLEOTIDE SEQUENCE</scope>
</reference>
<dbReference type="EMBL" id="LAZR01025861">
    <property type="protein sequence ID" value="KKL70559.1"/>
    <property type="molecule type" value="Genomic_DNA"/>
</dbReference>
<evidence type="ECO:0000256" key="2">
    <source>
        <dbReference type="ARBA" id="ARBA00022793"/>
    </source>
</evidence>
<comment type="cofactor">
    <cofactor evidence="1">
        <name>pyridoxal 5'-phosphate</name>
        <dbReference type="ChEBI" id="CHEBI:597326"/>
    </cofactor>
</comment>
<dbReference type="Gene3D" id="2.40.37.10">
    <property type="entry name" value="Lyase, Ornithine Decarboxylase, Chain A, domain 1"/>
    <property type="match status" value="1"/>
</dbReference>
<proteinExistence type="predicted"/>
<keyword evidence="3" id="KW-0663">Pyridoxal phosphate</keyword>
<dbReference type="Pfam" id="PF02784">
    <property type="entry name" value="Orn_Arg_deC_N"/>
    <property type="match status" value="1"/>
</dbReference>
<keyword evidence="2" id="KW-0210">Decarboxylase</keyword>
<dbReference type="FunFam" id="3.20.20.10:FF:000003">
    <property type="entry name" value="Diaminopimelate decarboxylase"/>
    <property type="match status" value="1"/>
</dbReference>
<sequence length="260" mass="28082">MSGERGVPLADILPVTAAVNEAGHLTLGGCDAVELAREFGTPLYVFDEETLRGRCREFQTEFRSRYPDTVVAYAAKVYLGRALAAILVQEEMALDVVSGGELAIAASVSFPPERIYFHGNNKSALELREALDYGVGRIVIDNFHEMQLLNSLSQGAGKRQPVLLRLSPGIDPHTHAYITTGTVDSKFGIPLATGQGEAAVRQVLEMPGLELVGLHVHLGSPVFELEPYRKAVDVVLAFAGEMSKKHGFKQMEFSPGGGFA</sequence>
<dbReference type="AlphaFoldDB" id="A0A0F9E9A4"/>
<dbReference type="PANTHER" id="PTHR43727:SF2">
    <property type="entry name" value="GROUP IV DECARBOXYLASE"/>
    <property type="match status" value="1"/>
</dbReference>
<evidence type="ECO:0000256" key="1">
    <source>
        <dbReference type="ARBA" id="ARBA00001933"/>
    </source>
</evidence>
<evidence type="ECO:0000256" key="4">
    <source>
        <dbReference type="ARBA" id="ARBA00023239"/>
    </source>
</evidence>
<dbReference type="PANTHER" id="PTHR43727">
    <property type="entry name" value="DIAMINOPIMELATE DECARBOXYLASE"/>
    <property type="match status" value="1"/>
</dbReference>
<dbReference type="Gene3D" id="3.20.20.10">
    <property type="entry name" value="Alanine racemase"/>
    <property type="match status" value="1"/>
</dbReference>
<evidence type="ECO:0000313" key="6">
    <source>
        <dbReference type="EMBL" id="KKL70559.1"/>
    </source>
</evidence>
<dbReference type="PRINTS" id="PR01181">
    <property type="entry name" value="DAPDCRBXLASE"/>
</dbReference>
<name>A0A0F9E9A4_9ZZZZ</name>
<dbReference type="GO" id="GO:0009089">
    <property type="term" value="P:lysine biosynthetic process via diaminopimelate"/>
    <property type="evidence" value="ECO:0007669"/>
    <property type="project" value="InterPro"/>
</dbReference>
<dbReference type="InterPro" id="IPR029066">
    <property type="entry name" value="PLP-binding_barrel"/>
</dbReference>
<feature type="domain" description="Orn/DAP/Arg decarboxylase 2 N-terminal" evidence="5">
    <location>
        <begin position="58"/>
        <end position="259"/>
    </location>
</feature>
<evidence type="ECO:0000259" key="5">
    <source>
        <dbReference type="Pfam" id="PF02784"/>
    </source>
</evidence>
<dbReference type="SUPFAM" id="SSF51419">
    <property type="entry name" value="PLP-binding barrel"/>
    <property type="match status" value="1"/>
</dbReference>
<gene>
    <name evidence="6" type="ORF">LCGC14_2103680</name>
</gene>
<dbReference type="InterPro" id="IPR002986">
    <property type="entry name" value="DAP_deCOOHase_LysA"/>
</dbReference>
<dbReference type="InterPro" id="IPR009006">
    <property type="entry name" value="Ala_racemase/Decarboxylase_C"/>
</dbReference>
<evidence type="ECO:0000256" key="3">
    <source>
        <dbReference type="ARBA" id="ARBA00022898"/>
    </source>
</evidence>
<feature type="non-terminal residue" evidence="6">
    <location>
        <position position="260"/>
    </location>
</feature>
<accession>A0A0F9E9A4</accession>
<organism evidence="6">
    <name type="scientific">marine sediment metagenome</name>
    <dbReference type="NCBI Taxonomy" id="412755"/>
    <lineage>
        <taxon>unclassified sequences</taxon>
        <taxon>metagenomes</taxon>
        <taxon>ecological metagenomes</taxon>
    </lineage>
</organism>
<dbReference type="InterPro" id="IPR022644">
    <property type="entry name" value="De-COase2_N"/>
</dbReference>
<protein>
    <recommendedName>
        <fullName evidence="5">Orn/DAP/Arg decarboxylase 2 N-terminal domain-containing protein</fullName>
    </recommendedName>
</protein>
<keyword evidence="4" id="KW-0456">Lyase</keyword>